<dbReference type="AlphaFoldDB" id="A0AA36Y408"/>
<dbReference type="InterPro" id="IPR018337">
    <property type="entry name" value="Cell_wall/Cho-bd_repeat"/>
</dbReference>
<accession>A0AA36Y408</accession>
<feature type="signal peptide" evidence="3">
    <location>
        <begin position="1"/>
        <end position="24"/>
    </location>
</feature>
<evidence type="ECO:0000313" key="5">
    <source>
        <dbReference type="EMBL" id="EHO16018.1"/>
    </source>
</evidence>
<evidence type="ECO:0000256" key="3">
    <source>
        <dbReference type="SAM" id="SignalP"/>
    </source>
</evidence>
<dbReference type="Gene3D" id="3.40.33.10">
    <property type="entry name" value="CAP"/>
    <property type="match status" value="1"/>
</dbReference>
<dbReference type="Pfam" id="PF00188">
    <property type="entry name" value="CAP"/>
    <property type="match status" value="1"/>
</dbReference>
<dbReference type="PANTHER" id="PTHR31157">
    <property type="entry name" value="SCP DOMAIN-CONTAINING PROTEIN"/>
    <property type="match status" value="1"/>
</dbReference>
<dbReference type="EMBL" id="AGEL01000013">
    <property type="protein sequence ID" value="EHO16018.1"/>
    <property type="molecule type" value="Genomic_DNA"/>
</dbReference>
<dbReference type="GeneID" id="86941296"/>
<dbReference type="Gene3D" id="2.10.270.10">
    <property type="entry name" value="Cholin Binding"/>
    <property type="match status" value="1"/>
</dbReference>
<reference evidence="5 6" key="1">
    <citation type="submission" date="2011-10" db="EMBL/GenBank/DDBJ databases">
        <title>The Genome Sequence of Lachnospiraceae bacterium ACC2.</title>
        <authorList>
            <consortium name="The Broad Institute Genome Sequencing Platform"/>
            <person name="Earl A."/>
            <person name="Ward D."/>
            <person name="Feldgarden M."/>
            <person name="Gevers D."/>
            <person name="Sizova M."/>
            <person name="Hazen A."/>
            <person name="Epstein S."/>
            <person name="Young S.K."/>
            <person name="Zeng Q."/>
            <person name="Gargeya S."/>
            <person name="Fitzgerald M."/>
            <person name="Haas B."/>
            <person name="Abouelleil A."/>
            <person name="Alvarado L."/>
            <person name="Arachchi H.M."/>
            <person name="Berlin A."/>
            <person name="Brown A."/>
            <person name="Chapman S.B."/>
            <person name="Chen Z."/>
            <person name="Dunbar C."/>
            <person name="Freedman E."/>
            <person name="Gearin G."/>
            <person name="Goldberg J."/>
            <person name="Griggs A."/>
            <person name="Gujja S."/>
            <person name="Heiman D."/>
            <person name="Howarth C."/>
            <person name="Larson L."/>
            <person name="Lui A."/>
            <person name="MacDonald P.J.P."/>
            <person name="Montmayeur A."/>
            <person name="Murphy C."/>
            <person name="Neiman D."/>
            <person name="Pearson M."/>
            <person name="Priest M."/>
            <person name="Roberts A."/>
            <person name="Saif S."/>
            <person name="Shea T."/>
            <person name="Shenoy N."/>
            <person name="Sisk P."/>
            <person name="Stolte C."/>
            <person name="Sykes S."/>
            <person name="Wortman J."/>
            <person name="Nusbaum C."/>
            <person name="Birren B."/>
        </authorList>
    </citation>
    <scope>NUCLEOTIDE SEQUENCE [LARGE SCALE GENOMIC DNA]</scope>
    <source>
        <strain evidence="5 6">ACC2</strain>
    </source>
</reference>
<organism evidence="5 6">
    <name type="scientific">Stomatobaculum longum</name>
    <dbReference type="NCBI Taxonomy" id="796942"/>
    <lineage>
        <taxon>Bacteria</taxon>
        <taxon>Bacillati</taxon>
        <taxon>Bacillota</taxon>
        <taxon>Clostridia</taxon>
        <taxon>Lachnospirales</taxon>
        <taxon>Lachnospiraceae</taxon>
        <taxon>Stomatobaculum</taxon>
    </lineage>
</organism>
<dbReference type="Pfam" id="PF01473">
    <property type="entry name" value="Choline_bind_1"/>
    <property type="match status" value="1"/>
</dbReference>
<dbReference type="PANTHER" id="PTHR31157:SF1">
    <property type="entry name" value="SCP DOMAIN-CONTAINING PROTEIN"/>
    <property type="match status" value="1"/>
</dbReference>
<dbReference type="RefSeq" id="WP_009533396.1">
    <property type="nucleotide sequence ID" value="NZ_JH590863.1"/>
</dbReference>
<proteinExistence type="predicted"/>
<keyword evidence="3" id="KW-0732">Signal</keyword>
<gene>
    <name evidence="5" type="ORF">HMPREF9623_01564</name>
</gene>
<feature type="chain" id="PRO_5041332322" description="SCP domain-containing protein" evidence="3">
    <location>
        <begin position="25"/>
        <end position="280"/>
    </location>
</feature>
<protein>
    <recommendedName>
        <fullName evidence="4">SCP domain-containing protein</fullName>
    </recommendedName>
</protein>
<sequence>MKKKVFLAAAVALGTMLMATPVFAGNNGWNRDNRGWWYQFSNGSYARSSWVSVNNSWYFMDASGYMQTGWLNDRSGWYYLDTNNGNMCMGWVNVNGNWHYMNPANGGRMLANGYTPDGYYVDGNGVYRPGVGTAQSGGQDNSQSSGQNSTQLSEAQFEDQVIELVNQERAKQGISPVKKDAGLTSTADVRAAELEVLFSHDRPDGSDCFTAYPRGFGYKGENIAAGQRNPEEVMDSWMHSSGHRANILNPNYDSIGVGYSNLNGRANWVQNFGKKNSGWN</sequence>
<keyword evidence="6" id="KW-1185">Reference proteome</keyword>
<name>A0AA36Y408_9FIRM</name>
<feature type="compositionally biased region" description="Low complexity" evidence="2">
    <location>
        <begin position="136"/>
        <end position="151"/>
    </location>
</feature>
<feature type="region of interest" description="Disordered" evidence="2">
    <location>
        <begin position="130"/>
        <end position="154"/>
    </location>
</feature>
<keyword evidence="1" id="KW-0677">Repeat</keyword>
<dbReference type="Proteomes" id="UP000018466">
    <property type="component" value="Unassembled WGS sequence"/>
</dbReference>
<evidence type="ECO:0000256" key="1">
    <source>
        <dbReference type="ARBA" id="ARBA00022737"/>
    </source>
</evidence>
<comment type="caution">
    <text evidence="5">The sequence shown here is derived from an EMBL/GenBank/DDBJ whole genome shotgun (WGS) entry which is preliminary data.</text>
</comment>
<evidence type="ECO:0000313" key="6">
    <source>
        <dbReference type="Proteomes" id="UP000018466"/>
    </source>
</evidence>
<dbReference type="InterPro" id="IPR035940">
    <property type="entry name" value="CAP_sf"/>
</dbReference>
<evidence type="ECO:0000259" key="4">
    <source>
        <dbReference type="Pfam" id="PF00188"/>
    </source>
</evidence>
<dbReference type="InterPro" id="IPR014044">
    <property type="entry name" value="CAP_dom"/>
</dbReference>
<evidence type="ECO:0000256" key="2">
    <source>
        <dbReference type="SAM" id="MobiDB-lite"/>
    </source>
</evidence>
<dbReference type="SUPFAM" id="SSF55797">
    <property type="entry name" value="PR-1-like"/>
    <property type="match status" value="1"/>
</dbReference>
<dbReference type="Pfam" id="PF19127">
    <property type="entry name" value="Choline_bind_3"/>
    <property type="match status" value="1"/>
</dbReference>
<dbReference type="CDD" id="cd05379">
    <property type="entry name" value="CAP_bacterial"/>
    <property type="match status" value="1"/>
</dbReference>
<feature type="domain" description="SCP" evidence="4">
    <location>
        <begin position="163"/>
        <end position="272"/>
    </location>
</feature>
<dbReference type="SUPFAM" id="SSF69360">
    <property type="entry name" value="Cell wall binding repeat"/>
    <property type="match status" value="1"/>
</dbReference>